<proteinExistence type="predicted"/>
<gene>
    <name evidence="2" type="ordered locus">Hbor_17780</name>
</gene>
<evidence type="ECO:0000313" key="3">
    <source>
        <dbReference type="Proteomes" id="UP000006663"/>
    </source>
</evidence>
<keyword evidence="3" id="KW-1185">Reference proteome</keyword>
<evidence type="ECO:0000313" key="2">
    <source>
        <dbReference type="EMBL" id="ADQ67346.1"/>
    </source>
</evidence>
<dbReference type="InterPro" id="IPR006311">
    <property type="entry name" value="TAT_signal"/>
</dbReference>
<dbReference type="EMBL" id="CP001690">
    <property type="protein sequence ID" value="ADQ67346.1"/>
    <property type="molecule type" value="Genomic_DNA"/>
</dbReference>
<dbReference type="Proteomes" id="UP000006663">
    <property type="component" value="Chromosome"/>
</dbReference>
<dbReference type="STRING" id="469382.Hbor_17780"/>
<dbReference type="AlphaFoldDB" id="E4NMT4"/>
<dbReference type="KEGG" id="hbo:Hbor_17780"/>
<dbReference type="RefSeq" id="WP_013440596.1">
    <property type="nucleotide sequence ID" value="NC_014729.1"/>
</dbReference>
<feature type="compositionally biased region" description="Basic and acidic residues" evidence="1">
    <location>
        <begin position="273"/>
        <end position="288"/>
    </location>
</feature>
<dbReference type="HOGENOM" id="CLU_830552_0_0_2"/>
<dbReference type="PROSITE" id="PS51318">
    <property type="entry name" value="TAT"/>
    <property type="match status" value="1"/>
</dbReference>
<feature type="region of interest" description="Disordered" evidence="1">
    <location>
        <begin position="273"/>
        <end position="294"/>
    </location>
</feature>
<reference evidence="2 3" key="1">
    <citation type="journal article" date="2009" name="Stand. Genomic Sci.">
        <title>Complete genome sequence of Halogeometricum borinquense type strain (PR3).</title>
        <authorList>
            <person name="Malfatti S."/>
            <person name="Tindall B.J."/>
            <person name="Schneider S."/>
            <person name="Fahnrich R."/>
            <person name="Lapidus A."/>
            <person name="Labuttii K."/>
            <person name="Copeland A."/>
            <person name="Glavina Del Rio T."/>
            <person name="Nolan M."/>
            <person name="Chen F."/>
            <person name="Lucas S."/>
            <person name="Tice H."/>
            <person name="Cheng J.F."/>
            <person name="Bruce D."/>
            <person name="Goodwin L."/>
            <person name="Pitluck S."/>
            <person name="Anderson I."/>
            <person name="Pati A."/>
            <person name="Ivanova N."/>
            <person name="Mavromatis K."/>
            <person name="Chen A."/>
            <person name="Palaniappan K."/>
            <person name="D'haeseleer P."/>
            <person name="Goker M."/>
            <person name="Bristow J."/>
            <person name="Eisen J.A."/>
            <person name="Markowitz V."/>
            <person name="Hugenholtz P."/>
            <person name="Kyrpides N.C."/>
            <person name="Klenk H.P."/>
            <person name="Chain P."/>
        </authorList>
    </citation>
    <scope>NUCLEOTIDE SEQUENCE [LARGE SCALE GENOMIC DNA]</scope>
    <source>
        <strain evidence="3">ATCC 700274 / DSM 11551 / JCM 10706 / KCTC 4070 / PR3</strain>
    </source>
</reference>
<accession>E4NMT4</accession>
<evidence type="ECO:0000256" key="1">
    <source>
        <dbReference type="SAM" id="MobiDB-lite"/>
    </source>
</evidence>
<dbReference type="GeneID" id="40927978"/>
<name>E4NMT4_HALBP</name>
<protein>
    <submittedName>
        <fullName evidence="2">Uncharacterized protein</fullName>
    </submittedName>
</protein>
<dbReference type="OrthoDB" id="174519at2157"/>
<sequence>MSGIELSRRAVLALGGTVGSAGAVAGLLWNQSHQTPTLGADAYTASTAPAGSSPLLLANIDRKEPAQTATSVLYEILSSREFEAIPKAVRGMFNSSETAIDVENVGKIVYFGSEADPRASGVVIWADWQADKPANILKKESNMTVHSDTLHNQRIYTSGSTSAAILGDAVFVFGSTAVVEDTLGVWHGTGQPETGATLDAFSRTPSQAAIRFTFDSLQFNCNRLASGYSEAYETIKQGYGSVSESGTEFTLRFRVSTDGSAREVAAALQADLKEASERSEETNRRDASPKVVSQVSVSHEADTVSLLYRPVTNEHQSHAGDVLKDAVCLTGLSD</sequence>
<dbReference type="eggNOG" id="arCOG09358">
    <property type="taxonomic scope" value="Archaea"/>
</dbReference>
<organism evidence="2 3">
    <name type="scientific">Halogeometricum borinquense (strain ATCC 700274 / DSM 11551 / JCM 10706 / KCTC 4070 / PR3)</name>
    <dbReference type="NCBI Taxonomy" id="469382"/>
    <lineage>
        <taxon>Archaea</taxon>
        <taxon>Methanobacteriati</taxon>
        <taxon>Methanobacteriota</taxon>
        <taxon>Stenosarchaea group</taxon>
        <taxon>Halobacteria</taxon>
        <taxon>Halobacteriales</taxon>
        <taxon>Haloferacaceae</taxon>
        <taxon>Halogeometricum</taxon>
    </lineage>
</organism>